<dbReference type="EMBL" id="JAQOWY010000029">
    <property type="protein sequence ID" value="KAK1854895.1"/>
    <property type="molecule type" value="Genomic_DNA"/>
</dbReference>
<evidence type="ECO:0000313" key="1">
    <source>
        <dbReference type="EMBL" id="KAK1854895.1"/>
    </source>
</evidence>
<proteinExistence type="predicted"/>
<organism evidence="1 2">
    <name type="scientific">Colletotrichum chrysophilum</name>
    <dbReference type="NCBI Taxonomy" id="1836956"/>
    <lineage>
        <taxon>Eukaryota</taxon>
        <taxon>Fungi</taxon>
        <taxon>Dikarya</taxon>
        <taxon>Ascomycota</taxon>
        <taxon>Pezizomycotina</taxon>
        <taxon>Sordariomycetes</taxon>
        <taxon>Hypocreomycetidae</taxon>
        <taxon>Glomerellales</taxon>
        <taxon>Glomerellaceae</taxon>
        <taxon>Colletotrichum</taxon>
        <taxon>Colletotrichum gloeosporioides species complex</taxon>
    </lineage>
</organism>
<accession>A0AAD9ENB3</accession>
<name>A0AAD9ENB3_9PEZI</name>
<reference evidence="1" key="1">
    <citation type="submission" date="2023-01" db="EMBL/GenBank/DDBJ databases">
        <title>Colletotrichum chrysophilum M932 genome sequence.</title>
        <authorList>
            <person name="Baroncelli R."/>
        </authorList>
    </citation>
    <scope>NUCLEOTIDE SEQUENCE</scope>
    <source>
        <strain evidence="1">M932</strain>
    </source>
</reference>
<keyword evidence="2" id="KW-1185">Reference proteome</keyword>
<sequence length="157" mass="17953">MLMLRNHIQEVLAGLNEGTISGTQVDVMASGSLTPSPTWKELDHIPPELKEAKLMEIYFRIVCPKVVAEMEKFARDLDVSLPAESHDHSTNRVVEDKSRGNLDNIPLWMVENVTCEDIWCTLMFRSICWLMLHDFHPDDMQIPKSDLFGSRLPVYIA</sequence>
<comment type="caution">
    <text evidence="1">The sequence shown here is derived from an EMBL/GenBank/DDBJ whole genome shotgun (WGS) entry which is preliminary data.</text>
</comment>
<dbReference type="AlphaFoldDB" id="A0AAD9ENB3"/>
<evidence type="ECO:0000313" key="2">
    <source>
        <dbReference type="Proteomes" id="UP001243330"/>
    </source>
</evidence>
<protein>
    <submittedName>
        <fullName evidence="1">Modin</fullName>
    </submittedName>
</protein>
<gene>
    <name evidence="1" type="ORF">CCHR01_02448</name>
</gene>
<dbReference type="Proteomes" id="UP001243330">
    <property type="component" value="Unassembled WGS sequence"/>
</dbReference>